<name>A0A1M4T7X7_9CLOT</name>
<keyword evidence="5 8" id="KW-0378">Hydrolase</keyword>
<dbReference type="GO" id="GO:0050532">
    <property type="term" value="F:2-phosphosulfolactate phosphatase activity"/>
    <property type="evidence" value="ECO:0007669"/>
    <property type="project" value="UniProtKB-UniRule"/>
</dbReference>
<dbReference type="AlphaFoldDB" id="A0A1M4T7X7"/>
<evidence type="ECO:0000313" key="9">
    <source>
        <dbReference type="EMBL" id="SHE40603.1"/>
    </source>
</evidence>
<dbReference type="GO" id="GO:0000287">
    <property type="term" value="F:magnesium ion binding"/>
    <property type="evidence" value="ECO:0007669"/>
    <property type="project" value="UniProtKB-UniRule"/>
</dbReference>
<comment type="cofactor">
    <cofactor evidence="1 8">
        <name>Mg(2+)</name>
        <dbReference type="ChEBI" id="CHEBI:18420"/>
    </cofactor>
</comment>
<comment type="catalytic activity">
    <reaction evidence="7 8">
        <text>(2R)-O-phospho-3-sulfolactate + H2O = (2R)-3-sulfolactate + phosphate</text>
        <dbReference type="Rhea" id="RHEA:23416"/>
        <dbReference type="ChEBI" id="CHEBI:15377"/>
        <dbReference type="ChEBI" id="CHEBI:15597"/>
        <dbReference type="ChEBI" id="CHEBI:43474"/>
        <dbReference type="ChEBI" id="CHEBI:58738"/>
        <dbReference type="EC" id="3.1.3.71"/>
    </reaction>
</comment>
<dbReference type="InterPro" id="IPR005238">
    <property type="entry name" value="ComB-like"/>
</dbReference>
<evidence type="ECO:0000256" key="1">
    <source>
        <dbReference type="ARBA" id="ARBA00001946"/>
    </source>
</evidence>
<accession>A0A1M4T7X7</accession>
<dbReference type="NCBIfam" id="NF002055">
    <property type="entry name" value="PRK00886.1-4"/>
    <property type="match status" value="1"/>
</dbReference>
<evidence type="ECO:0000256" key="7">
    <source>
        <dbReference type="ARBA" id="ARBA00033711"/>
    </source>
</evidence>
<organism evidence="9 10">
    <name type="scientific">Clostridium fallax</name>
    <dbReference type="NCBI Taxonomy" id="1533"/>
    <lineage>
        <taxon>Bacteria</taxon>
        <taxon>Bacillati</taxon>
        <taxon>Bacillota</taxon>
        <taxon>Clostridia</taxon>
        <taxon>Eubacteriales</taxon>
        <taxon>Clostridiaceae</taxon>
        <taxon>Clostridium</taxon>
    </lineage>
</organism>
<dbReference type="GO" id="GO:0050545">
    <property type="term" value="F:sulfopyruvate decarboxylase activity"/>
    <property type="evidence" value="ECO:0007669"/>
    <property type="project" value="TreeGrafter"/>
</dbReference>
<dbReference type="HAMAP" id="MF_00490">
    <property type="entry name" value="ComB"/>
    <property type="match status" value="1"/>
</dbReference>
<reference evidence="9 10" key="1">
    <citation type="submission" date="2016-11" db="EMBL/GenBank/DDBJ databases">
        <authorList>
            <person name="Jaros S."/>
            <person name="Januszkiewicz K."/>
            <person name="Wedrychowicz H."/>
        </authorList>
    </citation>
    <scope>NUCLEOTIDE SEQUENCE [LARGE SCALE GENOMIC DNA]</scope>
    <source>
        <strain evidence="9 10">DSM 2631</strain>
    </source>
</reference>
<dbReference type="Proteomes" id="UP000184035">
    <property type="component" value="Unassembled WGS sequence"/>
</dbReference>
<evidence type="ECO:0000313" key="10">
    <source>
        <dbReference type="Proteomes" id="UP000184035"/>
    </source>
</evidence>
<dbReference type="InterPro" id="IPR036702">
    <property type="entry name" value="ComB-like_sf"/>
</dbReference>
<dbReference type="Pfam" id="PF04029">
    <property type="entry name" value="2-ph_phosp"/>
    <property type="match status" value="1"/>
</dbReference>
<dbReference type="STRING" id="1533.SAMN05443638_10263"/>
<evidence type="ECO:0000256" key="2">
    <source>
        <dbReference type="ARBA" id="ARBA00009997"/>
    </source>
</evidence>
<evidence type="ECO:0000256" key="5">
    <source>
        <dbReference type="ARBA" id="ARBA00022801"/>
    </source>
</evidence>
<dbReference type="PANTHER" id="PTHR37311">
    <property type="entry name" value="2-PHOSPHOSULFOLACTATE PHOSPHATASE-RELATED"/>
    <property type="match status" value="1"/>
</dbReference>
<evidence type="ECO:0000256" key="3">
    <source>
        <dbReference type="ARBA" id="ARBA00012953"/>
    </source>
</evidence>
<evidence type="ECO:0000256" key="8">
    <source>
        <dbReference type="HAMAP-Rule" id="MF_00490"/>
    </source>
</evidence>
<dbReference type="PANTHER" id="PTHR37311:SF1">
    <property type="entry name" value="2-PHOSPHOSULFOLACTATE PHOSPHATASE-RELATED"/>
    <property type="match status" value="1"/>
</dbReference>
<sequence>MNIDVIISADHIKESQIKDKVVVVIDMLRATSVITTAIANGCNKVIPVLTVEDAFKLASKDRNSVILGGERRALKIDGFDLSNSPLEYTKEIVQNKDVIITTTNGTKAINGCKGAYKIYIGAMINGRAVAQLVKKENKDIVFLNAGTNGQFSMDDFICAGYMIDCITENHEVQLTDIAKTARYIYENNKDIDSYIKEARHYSVIKSLSLESDLAYCMKKDILSVVPEFKNGEIKNAL</sequence>
<dbReference type="EC" id="3.1.3.71" evidence="3 8"/>
<dbReference type="Gene3D" id="3.90.1560.10">
    <property type="entry name" value="ComB-like"/>
    <property type="match status" value="1"/>
</dbReference>
<evidence type="ECO:0000256" key="6">
    <source>
        <dbReference type="ARBA" id="ARBA00022842"/>
    </source>
</evidence>
<dbReference type="FunFam" id="3.90.1560.10:FF:000001">
    <property type="entry name" value="Probable 2-phosphosulfolactate phosphatase"/>
    <property type="match status" value="1"/>
</dbReference>
<keyword evidence="10" id="KW-1185">Reference proteome</keyword>
<proteinExistence type="inferred from homology"/>
<dbReference type="SUPFAM" id="SSF142823">
    <property type="entry name" value="ComB-like"/>
    <property type="match status" value="1"/>
</dbReference>
<dbReference type="OrthoDB" id="4913at2"/>
<protein>
    <recommendedName>
        <fullName evidence="4 8">Probable 2-phosphosulfolactate phosphatase</fullName>
        <ecNumber evidence="3 8">3.1.3.71</ecNumber>
    </recommendedName>
</protein>
<gene>
    <name evidence="8" type="primary">comB</name>
    <name evidence="9" type="ORF">SAMN05443638_10263</name>
</gene>
<evidence type="ECO:0000256" key="4">
    <source>
        <dbReference type="ARBA" id="ARBA00021948"/>
    </source>
</evidence>
<dbReference type="RefSeq" id="WP_072892482.1">
    <property type="nucleotide sequence ID" value="NZ_FQVM01000002.1"/>
</dbReference>
<comment type="similarity">
    <text evidence="2 8">Belongs to the ComB family.</text>
</comment>
<keyword evidence="6 8" id="KW-0460">Magnesium</keyword>
<dbReference type="EMBL" id="FQVM01000002">
    <property type="protein sequence ID" value="SHE40603.1"/>
    <property type="molecule type" value="Genomic_DNA"/>
</dbReference>